<organism evidence="1">
    <name type="scientific">bioreactor metagenome</name>
    <dbReference type="NCBI Taxonomy" id="1076179"/>
    <lineage>
        <taxon>unclassified sequences</taxon>
        <taxon>metagenomes</taxon>
        <taxon>ecological metagenomes</taxon>
    </lineage>
</organism>
<dbReference type="PANTHER" id="PTHR37825">
    <property type="entry name" value="TRNA(MET) CYTIDINE ACETATE LIGASE"/>
    <property type="match status" value="1"/>
</dbReference>
<protein>
    <submittedName>
        <fullName evidence="1">Uncharacterized protein</fullName>
    </submittedName>
</protein>
<proteinExistence type="predicted"/>
<sequence length="83" mass="9901">MDLDCLLKNLKTKRFTYSRLKRALIHILFNLSEKEIKTYNSQGPQYLRVLGFNKKGQELLSLIKKKSRYPLIPTASQYYQIYK</sequence>
<dbReference type="EMBL" id="VSSQ01094175">
    <property type="protein sequence ID" value="MPN38753.1"/>
    <property type="molecule type" value="Genomic_DNA"/>
</dbReference>
<reference evidence="1" key="1">
    <citation type="submission" date="2019-08" db="EMBL/GenBank/DDBJ databases">
        <authorList>
            <person name="Kucharzyk K."/>
            <person name="Murdoch R.W."/>
            <person name="Higgins S."/>
            <person name="Loffler F."/>
        </authorList>
    </citation>
    <scope>NUCLEOTIDE SEQUENCE</scope>
</reference>
<dbReference type="InterPro" id="IPR008513">
    <property type="entry name" value="tRNA(Met)_cyd_acetate_ligase"/>
</dbReference>
<dbReference type="Pfam" id="PF05636">
    <property type="entry name" value="HIGH_NTase1"/>
    <property type="match status" value="1"/>
</dbReference>
<comment type="caution">
    <text evidence="1">The sequence shown here is derived from an EMBL/GenBank/DDBJ whole genome shotgun (WGS) entry which is preliminary data.</text>
</comment>
<dbReference type="PANTHER" id="PTHR37825:SF1">
    <property type="entry name" value="TRNA(MET) CYTIDINE ACETATE LIGASE"/>
    <property type="match status" value="1"/>
</dbReference>
<gene>
    <name evidence="1" type="ORF">SDC9_186278</name>
</gene>
<dbReference type="AlphaFoldDB" id="A0A645HTP9"/>
<accession>A0A645HTP9</accession>
<evidence type="ECO:0000313" key="1">
    <source>
        <dbReference type="EMBL" id="MPN38753.1"/>
    </source>
</evidence>
<name>A0A645HTP9_9ZZZZ</name>